<sequence length="135" mass="15159">MYTALLLVIAVIGIVEARVLTSEQNKKIIDWSKECLKESTVDMDVLLDAAKGEFADDPKLKKHILCFNKKIGVQDSDGKIVMDKIRAHLTDATGDPKETEEIIKKCMIEQDTPEDTAFETAKCLHQMIPHETDSE</sequence>
<dbReference type="GO" id="GO:0005615">
    <property type="term" value="C:extracellular space"/>
    <property type="evidence" value="ECO:0007669"/>
    <property type="project" value="TreeGrafter"/>
</dbReference>
<dbReference type="PANTHER" id="PTHR11857:SF43">
    <property type="entry name" value="GEO07291P1-RELATED"/>
    <property type="match status" value="1"/>
</dbReference>
<evidence type="ECO:0000256" key="1">
    <source>
        <dbReference type="ARBA" id="ARBA00004613"/>
    </source>
</evidence>
<dbReference type="GO" id="GO:0005549">
    <property type="term" value="F:odorant binding"/>
    <property type="evidence" value="ECO:0007669"/>
    <property type="project" value="InterPro"/>
</dbReference>
<evidence type="ECO:0000256" key="5">
    <source>
        <dbReference type="ARBA" id="ARBA00023180"/>
    </source>
</evidence>
<feature type="chain" id="PRO_5040463925" evidence="7">
    <location>
        <begin position="18"/>
        <end position="135"/>
    </location>
</feature>
<keyword evidence="5" id="KW-0325">Glycoprotein</keyword>
<evidence type="ECO:0000313" key="9">
    <source>
        <dbReference type="Proteomes" id="UP001153737"/>
    </source>
</evidence>
<dbReference type="InterPro" id="IPR006170">
    <property type="entry name" value="PBP/GOBP"/>
</dbReference>
<dbReference type="GO" id="GO:0007608">
    <property type="term" value="P:sensory perception of smell"/>
    <property type="evidence" value="ECO:0007669"/>
    <property type="project" value="TreeGrafter"/>
</dbReference>
<dbReference type="PANTHER" id="PTHR11857">
    <property type="entry name" value="ODORANT BINDING PROTEIN-RELATED"/>
    <property type="match status" value="1"/>
</dbReference>
<keyword evidence="3" id="KW-0964">Secreted</keyword>
<evidence type="ECO:0000256" key="3">
    <source>
        <dbReference type="ARBA" id="ARBA00022525"/>
    </source>
</evidence>
<dbReference type="SUPFAM" id="SSF47565">
    <property type="entry name" value="Insect pheromone/odorant-binding proteins"/>
    <property type="match status" value="1"/>
</dbReference>
<keyword evidence="4 7" id="KW-0732">Signal</keyword>
<comment type="similarity">
    <text evidence="2">Belongs to the PBP/GOBP family.</text>
</comment>
<evidence type="ECO:0000313" key="8">
    <source>
        <dbReference type="EMBL" id="CAH1169948.1"/>
    </source>
</evidence>
<feature type="signal peptide" evidence="7">
    <location>
        <begin position="1"/>
        <end position="17"/>
    </location>
</feature>
<dbReference type="CDD" id="cd23992">
    <property type="entry name" value="PBP_GOBP"/>
    <property type="match status" value="1"/>
</dbReference>
<protein>
    <submittedName>
        <fullName evidence="8">Uncharacterized protein</fullName>
    </submittedName>
</protein>
<evidence type="ECO:0000256" key="6">
    <source>
        <dbReference type="ARBA" id="ARBA00056866"/>
    </source>
</evidence>
<dbReference type="InterPro" id="IPR036728">
    <property type="entry name" value="PBP_GOBP_sf"/>
</dbReference>
<dbReference type="Gene3D" id="1.10.238.20">
    <property type="entry name" value="Pheromone/general odorant binding protein domain"/>
    <property type="match status" value="1"/>
</dbReference>
<proteinExistence type="inferred from homology"/>
<accession>A0A9P0GP73</accession>
<comment type="subcellular location">
    <subcellularLocation>
        <location evidence="1">Secreted</location>
    </subcellularLocation>
</comment>
<dbReference type="Proteomes" id="UP001153737">
    <property type="component" value="Chromosome 5"/>
</dbReference>
<dbReference type="SMART" id="SM00708">
    <property type="entry name" value="PhBP"/>
    <property type="match status" value="1"/>
</dbReference>
<dbReference type="FunFam" id="1.10.238.20:FF:000001">
    <property type="entry name" value="General odorant-binding protein lush"/>
    <property type="match status" value="1"/>
</dbReference>
<dbReference type="OrthoDB" id="6693014at2759"/>
<evidence type="ECO:0000256" key="2">
    <source>
        <dbReference type="ARBA" id="ARBA00008098"/>
    </source>
</evidence>
<name>A0A9P0GP73_PHACE</name>
<dbReference type="Pfam" id="PF01395">
    <property type="entry name" value="PBP_GOBP"/>
    <property type="match status" value="1"/>
</dbReference>
<evidence type="ECO:0000256" key="4">
    <source>
        <dbReference type="ARBA" id="ARBA00022729"/>
    </source>
</evidence>
<comment type="function">
    <text evidence="6">May be a carrier protein for lipids.</text>
</comment>
<organism evidence="8 9">
    <name type="scientific">Phaedon cochleariae</name>
    <name type="common">Mustard beetle</name>
    <dbReference type="NCBI Taxonomy" id="80249"/>
    <lineage>
        <taxon>Eukaryota</taxon>
        <taxon>Metazoa</taxon>
        <taxon>Ecdysozoa</taxon>
        <taxon>Arthropoda</taxon>
        <taxon>Hexapoda</taxon>
        <taxon>Insecta</taxon>
        <taxon>Pterygota</taxon>
        <taxon>Neoptera</taxon>
        <taxon>Endopterygota</taxon>
        <taxon>Coleoptera</taxon>
        <taxon>Polyphaga</taxon>
        <taxon>Cucujiformia</taxon>
        <taxon>Chrysomeloidea</taxon>
        <taxon>Chrysomelidae</taxon>
        <taxon>Chrysomelinae</taxon>
        <taxon>Chrysomelini</taxon>
        <taxon>Phaedon</taxon>
    </lineage>
</organism>
<keyword evidence="9" id="KW-1185">Reference proteome</keyword>
<reference evidence="8" key="1">
    <citation type="submission" date="2022-01" db="EMBL/GenBank/DDBJ databases">
        <authorList>
            <person name="King R."/>
        </authorList>
    </citation>
    <scope>NUCLEOTIDE SEQUENCE</scope>
</reference>
<dbReference type="AlphaFoldDB" id="A0A9P0GP73"/>
<evidence type="ECO:0000256" key="7">
    <source>
        <dbReference type="SAM" id="SignalP"/>
    </source>
</evidence>
<gene>
    <name evidence="8" type="ORF">PHAECO_LOCUS9365</name>
</gene>
<dbReference type="EMBL" id="OU896711">
    <property type="protein sequence ID" value="CAH1169948.1"/>
    <property type="molecule type" value="Genomic_DNA"/>
</dbReference>
<reference evidence="8" key="2">
    <citation type="submission" date="2022-10" db="EMBL/GenBank/DDBJ databases">
        <authorList>
            <consortium name="ENA_rothamsted_submissions"/>
            <consortium name="culmorum"/>
            <person name="King R."/>
        </authorList>
    </citation>
    <scope>NUCLEOTIDE SEQUENCE</scope>
</reference>